<dbReference type="OrthoDB" id="240750at2"/>
<dbReference type="EMBL" id="MVHS01000010">
    <property type="protein sequence ID" value="ORA72050.1"/>
    <property type="molecule type" value="Genomic_DNA"/>
</dbReference>
<organism evidence="1 2">
    <name type="scientific">Mycolicibacterium insubricum</name>
    <dbReference type="NCBI Taxonomy" id="444597"/>
    <lineage>
        <taxon>Bacteria</taxon>
        <taxon>Bacillati</taxon>
        <taxon>Actinomycetota</taxon>
        <taxon>Actinomycetes</taxon>
        <taxon>Mycobacteriales</taxon>
        <taxon>Mycobacteriaceae</taxon>
        <taxon>Mycolicibacterium</taxon>
    </lineage>
</organism>
<dbReference type="AlphaFoldDB" id="A0A1X0DJP2"/>
<evidence type="ECO:0000313" key="2">
    <source>
        <dbReference type="Proteomes" id="UP000192801"/>
    </source>
</evidence>
<dbReference type="Proteomes" id="UP000192801">
    <property type="component" value="Unassembled WGS sequence"/>
</dbReference>
<dbReference type="Gene3D" id="3.40.50.150">
    <property type="entry name" value="Vaccinia Virus protein VP39"/>
    <property type="match status" value="1"/>
</dbReference>
<dbReference type="STRING" id="444597.BST26_06625"/>
<sequence>MTEADDRIADDPTQQTERLFHLAERVIGFMPPDEGRALYEAAVGHLGSGVAVEIGTYCGKSTVLLGAAALHTGGVLYTVDHHHGSEEHQPGWEYHDTSMVDEHSGRFDTLATFRRTLDDADLPEHIIAVVGSSPVVARHWRTPVAVLFIDGGHTDLAAGRDYDGWAHWVAHGGALIIHDVFPDPADGGQAPYRIYRRALDGGAFREVSATGSLRVLERTTGDAGEPV</sequence>
<gene>
    <name evidence="1" type="ORF">BST26_06625</name>
</gene>
<evidence type="ECO:0000313" key="1">
    <source>
        <dbReference type="EMBL" id="ORA72050.1"/>
    </source>
</evidence>
<keyword evidence="2" id="KW-1185">Reference proteome</keyword>
<dbReference type="SUPFAM" id="SSF53335">
    <property type="entry name" value="S-adenosyl-L-methionine-dependent methyltransferases"/>
    <property type="match status" value="1"/>
</dbReference>
<protein>
    <submittedName>
        <fullName evidence="1">Uncharacterized protein</fullName>
    </submittedName>
</protein>
<accession>A0A1X0DJP2</accession>
<dbReference type="RefSeq" id="WP_083030006.1">
    <property type="nucleotide sequence ID" value="NZ_AP022618.1"/>
</dbReference>
<dbReference type="InterPro" id="IPR029063">
    <property type="entry name" value="SAM-dependent_MTases_sf"/>
</dbReference>
<comment type="caution">
    <text evidence="1">The sequence shown here is derived from an EMBL/GenBank/DDBJ whole genome shotgun (WGS) entry which is preliminary data.</text>
</comment>
<name>A0A1X0DJP2_9MYCO</name>
<proteinExistence type="predicted"/>
<reference evidence="1 2" key="1">
    <citation type="submission" date="2016-12" db="EMBL/GenBank/DDBJ databases">
        <title>The new phylogeny of genus Mycobacterium.</title>
        <authorList>
            <person name="Tortoli E."/>
            <person name="Trovato A."/>
            <person name="Cirillo D.M."/>
        </authorList>
    </citation>
    <scope>NUCLEOTIDE SEQUENCE [LARGE SCALE GENOMIC DNA]</scope>
    <source>
        <strain evidence="1 2">DSM 45130</strain>
    </source>
</reference>
<dbReference type="Pfam" id="PF13578">
    <property type="entry name" value="Methyltransf_24"/>
    <property type="match status" value="1"/>
</dbReference>